<keyword evidence="2" id="KW-1185">Reference proteome</keyword>
<reference evidence="1 2" key="1">
    <citation type="submission" date="2024-08" db="EMBL/GenBank/DDBJ databases">
        <authorList>
            <person name="Lu H."/>
        </authorList>
    </citation>
    <scope>NUCLEOTIDE SEQUENCE [LARGE SCALE GENOMIC DNA]</scope>
    <source>
        <strain evidence="1 2">BYS87W</strain>
    </source>
</reference>
<sequence>MVTILEGQVAQRRPVELDFAAIPLTRALTGRGRKTRAKTAAELKRDHGVVAKTGWVLTGIEDDRYVERSWGLSGLRETFKAMKEAGAIFATSPNYSLYLDSPRQDNLHAMKRIAWMWYSMNEAGLPTALHINGRTDFDFERWAAFIAARPEVTSIAFEFLTGAKLGVDADRYIARLEKLRASVGRPLLIAVRGAAEHAHRLEKSFEQVLWLDATPYFKAMHRQEPTFGADEVLRYRPRQGSPEAPIGALFKRLVSAAERRYHSSSLTLTPSPQQVLDLRPPVLPPQVGTDNAADQLHLFT</sequence>
<evidence type="ECO:0008006" key="3">
    <source>
        <dbReference type="Google" id="ProtNLM"/>
    </source>
</evidence>
<gene>
    <name evidence="1" type="ORF">ACG01O_09215</name>
</gene>
<dbReference type="EMBL" id="JBIGIB010000002">
    <property type="protein sequence ID" value="MFG6466784.1"/>
    <property type="molecule type" value="Genomic_DNA"/>
</dbReference>
<comment type="caution">
    <text evidence="1">The sequence shown here is derived from an EMBL/GenBank/DDBJ whole genome shotgun (WGS) entry which is preliminary data.</text>
</comment>
<protein>
    <recommendedName>
        <fullName evidence="3">DUF4417 domain-containing protein</fullName>
    </recommendedName>
</protein>
<evidence type="ECO:0000313" key="1">
    <source>
        <dbReference type="EMBL" id="MFG6466784.1"/>
    </source>
</evidence>
<dbReference type="RefSeq" id="WP_394383744.1">
    <property type="nucleotide sequence ID" value="NZ_JBIGIB010000002.1"/>
</dbReference>
<name>A0ABW7GXS9_9BURK</name>
<dbReference type="Proteomes" id="UP001606303">
    <property type="component" value="Unassembled WGS sequence"/>
</dbReference>
<proteinExistence type="predicted"/>
<evidence type="ECO:0000313" key="2">
    <source>
        <dbReference type="Proteomes" id="UP001606303"/>
    </source>
</evidence>
<organism evidence="1 2">
    <name type="scientific">Pelomonas baiyunensis</name>
    <dbReference type="NCBI Taxonomy" id="3299026"/>
    <lineage>
        <taxon>Bacteria</taxon>
        <taxon>Pseudomonadati</taxon>
        <taxon>Pseudomonadota</taxon>
        <taxon>Betaproteobacteria</taxon>
        <taxon>Burkholderiales</taxon>
        <taxon>Sphaerotilaceae</taxon>
        <taxon>Roseateles</taxon>
    </lineage>
</organism>
<accession>A0ABW7GXS9</accession>